<evidence type="ECO:0000313" key="2">
    <source>
        <dbReference type="Proteomes" id="UP000828390"/>
    </source>
</evidence>
<reference evidence="1" key="2">
    <citation type="submission" date="2020-11" db="EMBL/GenBank/DDBJ databases">
        <authorList>
            <person name="McCartney M.A."/>
            <person name="Auch B."/>
            <person name="Kono T."/>
            <person name="Mallez S."/>
            <person name="Becker A."/>
            <person name="Gohl D.M."/>
            <person name="Silverstein K.A.T."/>
            <person name="Koren S."/>
            <person name="Bechman K.B."/>
            <person name="Herman A."/>
            <person name="Abrahante J.E."/>
            <person name="Garbe J."/>
        </authorList>
    </citation>
    <scope>NUCLEOTIDE SEQUENCE</scope>
    <source>
        <strain evidence="1">Duluth1</strain>
        <tissue evidence="1">Whole animal</tissue>
    </source>
</reference>
<reference evidence="1" key="1">
    <citation type="journal article" date="2019" name="bioRxiv">
        <title>The Genome of the Zebra Mussel, Dreissena polymorpha: A Resource for Invasive Species Research.</title>
        <authorList>
            <person name="McCartney M.A."/>
            <person name="Auch B."/>
            <person name="Kono T."/>
            <person name="Mallez S."/>
            <person name="Zhang Y."/>
            <person name="Obille A."/>
            <person name="Becker A."/>
            <person name="Abrahante J.E."/>
            <person name="Garbe J."/>
            <person name="Badalamenti J.P."/>
            <person name="Herman A."/>
            <person name="Mangelson H."/>
            <person name="Liachko I."/>
            <person name="Sullivan S."/>
            <person name="Sone E.D."/>
            <person name="Koren S."/>
            <person name="Silverstein K.A.T."/>
            <person name="Beckman K.B."/>
            <person name="Gohl D.M."/>
        </authorList>
    </citation>
    <scope>NUCLEOTIDE SEQUENCE</scope>
    <source>
        <strain evidence="1">Duluth1</strain>
        <tissue evidence="1">Whole animal</tissue>
    </source>
</reference>
<dbReference type="PANTHER" id="PTHR34415">
    <property type="entry name" value="INTEGRASE CATALYTIC DOMAIN-CONTAINING PROTEIN"/>
    <property type="match status" value="1"/>
</dbReference>
<name>A0A9D4EMJ2_DREPO</name>
<dbReference type="EMBL" id="JAIWYP010000008">
    <property type="protein sequence ID" value="KAH3782393.1"/>
    <property type="molecule type" value="Genomic_DNA"/>
</dbReference>
<comment type="caution">
    <text evidence="1">The sequence shown here is derived from an EMBL/GenBank/DDBJ whole genome shotgun (WGS) entry which is preliminary data.</text>
</comment>
<sequence length="128" mass="15062">MMLPGHTEFTPDWYFGVWTFKWRTSDAECMEDIANTVIASSRSGHNLTQRINDPSKPVVFLNWKTFLENYFKYLKNITKYYHFRCTSDEPGVLICSEFSDSQEIRFNLLKARSEKGCLPKRLSHLLIL</sequence>
<evidence type="ECO:0000313" key="1">
    <source>
        <dbReference type="EMBL" id="KAH3782393.1"/>
    </source>
</evidence>
<dbReference type="PANTHER" id="PTHR34415:SF1">
    <property type="entry name" value="INTEGRASE CATALYTIC DOMAIN-CONTAINING PROTEIN"/>
    <property type="match status" value="1"/>
</dbReference>
<dbReference type="AlphaFoldDB" id="A0A9D4EMJ2"/>
<accession>A0A9D4EMJ2</accession>
<organism evidence="1 2">
    <name type="scientific">Dreissena polymorpha</name>
    <name type="common">Zebra mussel</name>
    <name type="synonym">Mytilus polymorpha</name>
    <dbReference type="NCBI Taxonomy" id="45954"/>
    <lineage>
        <taxon>Eukaryota</taxon>
        <taxon>Metazoa</taxon>
        <taxon>Spiralia</taxon>
        <taxon>Lophotrochozoa</taxon>
        <taxon>Mollusca</taxon>
        <taxon>Bivalvia</taxon>
        <taxon>Autobranchia</taxon>
        <taxon>Heteroconchia</taxon>
        <taxon>Euheterodonta</taxon>
        <taxon>Imparidentia</taxon>
        <taxon>Neoheterodontei</taxon>
        <taxon>Myida</taxon>
        <taxon>Dreissenoidea</taxon>
        <taxon>Dreissenidae</taxon>
        <taxon>Dreissena</taxon>
    </lineage>
</organism>
<gene>
    <name evidence="1" type="ORF">DPMN_160308</name>
</gene>
<proteinExistence type="predicted"/>
<protein>
    <submittedName>
        <fullName evidence="1">Uncharacterized protein</fullName>
    </submittedName>
</protein>
<dbReference type="Proteomes" id="UP000828390">
    <property type="component" value="Unassembled WGS sequence"/>
</dbReference>
<keyword evidence="2" id="KW-1185">Reference proteome</keyword>